<evidence type="ECO:0000313" key="1">
    <source>
        <dbReference type="EMBL" id="NLV05228.1"/>
    </source>
</evidence>
<sequence length="124" mass="14849">MSDKLRLDSWEVKRAIQLFDALQRSYMGLPSEVVAFSTCAYLVHKYDNNRDYHPQTKQEDRDYFLETCRKDFGISHDWFESVYGKVSHKIRNGEINIQRHDDYEVDTHAEQSWRTRNNDEGGWL</sequence>
<comment type="caution">
    <text evidence="1">The sequence shown here is derived from an EMBL/GenBank/DDBJ whole genome shotgun (WGS) entry which is preliminary data.</text>
</comment>
<accession>A0A847U1X5</accession>
<dbReference type="Proteomes" id="UP000610611">
    <property type="component" value="Unassembled WGS sequence"/>
</dbReference>
<proteinExistence type="predicted"/>
<name>A0A847U1X5_9EURY</name>
<organism evidence="1 2">
    <name type="scientific">Haloarcula rubripromontorii</name>
    <dbReference type="NCBI Taxonomy" id="1705562"/>
    <lineage>
        <taxon>Archaea</taxon>
        <taxon>Methanobacteriati</taxon>
        <taxon>Methanobacteriota</taxon>
        <taxon>Stenosarchaea group</taxon>
        <taxon>Halobacteria</taxon>
        <taxon>Halobacteriales</taxon>
        <taxon>Haloarculaceae</taxon>
        <taxon>Haloarcula</taxon>
    </lineage>
</organism>
<dbReference type="EMBL" id="WOWB01000001">
    <property type="protein sequence ID" value="NLV05228.1"/>
    <property type="molecule type" value="Genomic_DNA"/>
</dbReference>
<protein>
    <submittedName>
        <fullName evidence="1">Uncharacterized protein</fullName>
    </submittedName>
</protein>
<evidence type="ECO:0000313" key="2">
    <source>
        <dbReference type="Proteomes" id="UP000610611"/>
    </source>
</evidence>
<gene>
    <name evidence="1" type="ORF">GOC83_03635</name>
</gene>
<dbReference type="AlphaFoldDB" id="A0A847U1X5"/>
<reference evidence="1" key="1">
    <citation type="submission" date="2019-12" db="EMBL/GenBank/DDBJ databases">
        <title>The whole-genome sequencing of Haloarcula japonica strain pws8.</title>
        <authorList>
            <person name="Verma D.K."/>
            <person name="Gopal K."/>
            <person name="Prasad E.S."/>
        </authorList>
    </citation>
    <scope>NUCLEOTIDE SEQUENCE</scope>
    <source>
        <strain evidence="1">Pws8</strain>
    </source>
</reference>